<keyword evidence="6" id="KW-0368">Histidine biosynthesis</keyword>
<protein>
    <recommendedName>
        <fullName evidence="6">Histidinol-phosphate aminotransferase</fullName>
        <ecNumber evidence="6">2.6.1.9</ecNumber>
    </recommendedName>
    <alternativeName>
        <fullName evidence="6">Imidazole acetol-phosphate transaminase</fullName>
    </alternativeName>
</protein>
<organism evidence="9 10">
    <name type="scientific">Candidatus Agrococcus pullicola</name>
    <dbReference type="NCBI Taxonomy" id="2838429"/>
    <lineage>
        <taxon>Bacteria</taxon>
        <taxon>Bacillati</taxon>
        <taxon>Actinomycetota</taxon>
        <taxon>Actinomycetes</taxon>
        <taxon>Micrococcales</taxon>
        <taxon>Microbacteriaceae</taxon>
        <taxon>Agrococcus</taxon>
    </lineage>
</organism>
<dbReference type="InterPro" id="IPR015421">
    <property type="entry name" value="PyrdxlP-dep_Trfase_major"/>
</dbReference>
<feature type="domain" description="Aminotransferase class I/classII large" evidence="8">
    <location>
        <begin position="27"/>
        <end position="342"/>
    </location>
</feature>
<dbReference type="HAMAP" id="MF_01023">
    <property type="entry name" value="HisC_aminotrans_2"/>
    <property type="match status" value="1"/>
</dbReference>
<dbReference type="SUPFAM" id="SSF53383">
    <property type="entry name" value="PLP-dependent transferases"/>
    <property type="match status" value="1"/>
</dbReference>
<keyword evidence="6" id="KW-0028">Amino-acid biosynthesis</keyword>
<evidence type="ECO:0000256" key="2">
    <source>
        <dbReference type="ARBA" id="ARBA00011738"/>
    </source>
</evidence>
<dbReference type="PANTHER" id="PTHR43643:SF3">
    <property type="entry name" value="HISTIDINOL-PHOSPHATE AMINOTRANSFERASE"/>
    <property type="match status" value="1"/>
</dbReference>
<keyword evidence="5 6" id="KW-0663">Pyridoxal phosphate</keyword>
<comment type="catalytic activity">
    <reaction evidence="6">
        <text>L-histidinol phosphate + 2-oxoglutarate = 3-(imidazol-4-yl)-2-oxopropyl phosphate + L-glutamate</text>
        <dbReference type="Rhea" id="RHEA:23744"/>
        <dbReference type="ChEBI" id="CHEBI:16810"/>
        <dbReference type="ChEBI" id="CHEBI:29985"/>
        <dbReference type="ChEBI" id="CHEBI:57766"/>
        <dbReference type="ChEBI" id="CHEBI:57980"/>
        <dbReference type="EC" id="2.6.1.9"/>
    </reaction>
</comment>
<dbReference type="InterPro" id="IPR005861">
    <property type="entry name" value="HisP_aminotrans"/>
</dbReference>
<evidence type="ECO:0000313" key="10">
    <source>
        <dbReference type="Proteomes" id="UP000824005"/>
    </source>
</evidence>
<dbReference type="Pfam" id="PF00155">
    <property type="entry name" value="Aminotran_1_2"/>
    <property type="match status" value="1"/>
</dbReference>
<sequence>MPVRIRESIEQLPAYRPGKPAPADAHKLSSNENPFPPLPAVIEAITEAAESMNLYPVPDARSVRDALAEQHQIDANRILVTHGSVMGLQQLISAVTEPGSEIVYAWRSFEAYPLLVQMAGGTSVQVPLRDDCSHDLDAMADAVTERTRAVIVCSPNNPTGNIVTQAEFDAFVDRIPDDVLIMLDEAYIEFVREETVDGLAAQADRDNVVVLRTFSKAYGLAGLRVGYTIGDPRILAAASNAVAPFAVDSLAQRAAVAALDSAGEVFARAEAIADRALEIHSALSERGVWVPKPHGNFIWVATNERQTELVPEILERHRIVARQFPDGVRISIGTEQATEPVIAAAAEIAGSA</sequence>
<dbReference type="Proteomes" id="UP000824005">
    <property type="component" value="Unassembled WGS sequence"/>
</dbReference>
<gene>
    <name evidence="6" type="primary">hisC</name>
    <name evidence="9" type="ORF">H9830_13195</name>
</gene>
<reference evidence="9" key="1">
    <citation type="journal article" date="2021" name="PeerJ">
        <title>Extensive microbial diversity within the chicken gut microbiome revealed by metagenomics and culture.</title>
        <authorList>
            <person name="Gilroy R."/>
            <person name="Ravi A."/>
            <person name="Getino M."/>
            <person name="Pursley I."/>
            <person name="Horton D.L."/>
            <person name="Alikhan N.F."/>
            <person name="Baker D."/>
            <person name="Gharbi K."/>
            <person name="Hall N."/>
            <person name="Watson M."/>
            <person name="Adriaenssens E.M."/>
            <person name="Foster-Nyarko E."/>
            <person name="Jarju S."/>
            <person name="Secka A."/>
            <person name="Antonio M."/>
            <person name="Oren A."/>
            <person name="Chaudhuri R.R."/>
            <person name="La Ragione R."/>
            <person name="Hildebrand F."/>
            <person name="Pallen M.J."/>
        </authorList>
    </citation>
    <scope>NUCLEOTIDE SEQUENCE</scope>
    <source>
        <strain evidence="9">ChiGjej1B1-98</strain>
    </source>
</reference>
<dbReference type="CDD" id="cd00609">
    <property type="entry name" value="AAT_like"/>
    <property type="match status" value="1"/>
</dbReference>
<comment type="cofactor">
    <cofactor evidence="1 6">
        <name>pyridoxal 5'-phosphate</name>
        <dbReference type="ChEBI" id="CHEBI:597326"/>
    </cofactor>
</comment>
<dbReference type="EMBL" id="DXDC01000399">
    <property type="protein sequence ID" value="HIY67220.1"/>
    <property type="molecule type" value="Genomic_DNA"/>
</dbReference>
<keyword evidence="4 6" id="KW-0808">Transferase</keyword>
<reference evidence="9" key="2">
    <citation type="submission" date="2021-04" db="EMBL/GenBank/DDBJ databases">
        <authorList>
            <person name="Gilroy R."/>
        </authorList>
    </citation>
    <scope>NUCLEOTIDE SEQUENCE</scope>
    <source>
        <strain evidence="9">ChiGjej1B1-98</strain>
    </source>
</reference>
<name>A0A9D2CB84_9MICO</name>
<dbReference type="AlphaFoldDB" id="A0A9D2CB84"/>
<evidence type="ECO:0000256" key="1">
    <source>
        <dbReference type="ARBA" id="ARBA00001933"/>
    </source>
</evidence>
<dbReference type="GO" id="GO:0030170">
    <property type="term" value="F:pyridoxal phosphate binding"/>
    <property type="evidence" value="ECO:0007669"/>
    <property type="project" value="InterPro"/>
</dbReference>
<accession>A0A9D2CB84</accession>
<evidence type="ECO:0000313" key="9">
    <source>
        <dbReference type="EMBL" id="HIY67220.1"/>
    </source>
</evidence>
<dbReference type="Gene3D" id="3.90.1150.10">
    <property type="entry name" value="Aspartate Aminotransferase, domain 1"/>
    <property type="match status" value="1"/>
</dbReference>
<evidence type="ECO:0000259" key="8">
    <source>
        <dbReference type="Pfam" id="PF00155"/>
    </source>
</evidence>
<evidence type="ECO:0000256" key="7">
    <source>
        <dbReference type="SAM" id="MobiDB-lite"/>
    </source>
</evidence>
<dbReference type="InterPro" id="IPR050106">
    <property type="entry name" value="HistidinolP_aminotransfase"/>
</dbReference>
<comment type="caution">
    <text evidence="9">The sequence shown here is derived from an EMBL/GenBank/DDBJ whole genome shotgun (WGS) entry which is preliminary data.</text>
</comment>
<evidence type="ECO:0000256" key="5">
    <source>
        <dbReference type="ARBA" id="ARBA00022898"/>
    </source>
</evidence>
<comment type="similarity">
    <text evidence="6">Belongs to the class-II pyridoxal-phosphate-dependent aminotransferase family. Histidinol-phosphate aminotransferase subfamily.</text>
</comment>
<dbReference type="InterPro" id="IPR001917">
    <property type="entry name" value="Aminotrans_II_pyridoxalP_BS"/>
</dbReference>
<proteinExistence type="inferred from homology"/>
<keyword evidence="3 6" id="KW-0032">Aminotransferase</keyword>
<comment type="subunit">
    <text evidence="2 6">Homodimer.</text>
</comment>
<dbReference type="InterPro" id="IPR024892">
    <property type="entry name" value="ArAT"/>
</dbReference>
<dbReference type="PANTHER" id="PTHR43643">
    <property type="entry name" value="HISTIDINOL-PHOSPHATE AMINOTRANSFERASE 2"/>
    <property type="match status" value="1"/>
</dbReference>
<dbReference type="GO" id="GO:0000105">
    <property type="term" value="P:L-histidine biosynthetic process"/>
    <property type="evidence" value="ECO:0007669"/>
    <property type="project" value="UniProtKB-UniRule"/>
</dbReference>
<evidence type="ECO:0000256" key="3">
    <source>
        <dbReference type="ARBA" id="ARBA00022576"/>
    </source>
</evidence>
<feature type="modified residue" description="N6-(pyridoxal phosphate)lysine" evidence="6">
    <location>
        <position position="216"/>
    </location>
</feature>
<dbReference type="InterPro" id="IPR004839">
    <property type="entry name" value="Aminotransferase_I/II_large"/>
</dbReference>
<dbReference type="InterPro" id="IPR015424">
    <property type="entry name" value="PyrdxlP-dep_Trfase"/>
</dbReference>
<dbReference type="GO" id="GO:0004400">
    <property type="term" value="F:histidinol-phosphate transaminase activity"/>
    <property type="evidence" value="ECO:0007669"/>
    <property type="project" value="UniProtKB-UniRule"/>
</dbReference>
<dbReference type="Gene3D" id="3.40.640.10">
    <property type="entry name" value="Type I PLP-dependent aspartate aminotransferase-like (Major domain)"/>
    <property type="match status" value="1"/>
</dbReference>
<comment type="pathway">
    <text evidence="6">Amino-acid biosynthesis; L-histidine biosynthesis; L-histidine from 5-phospho-alpha-D-ribose 1-diphosphate: step 7/9.</text>
</comment>
<evidence type="ECO:0000256" key="4">
    <source>
        <dbReference type="ARBA" id="ARBA00022679"/>
    </source>
</evidence>
<dbReference type="NCBIfam" id="NF002878">
    <property type="entry name" value="PRK03321.1"/>
    <property type="match status" value="1"/>
</dbReference>
<evidence type="ECO:0000256" key="6">
    <source>
        <dbReference type="HAMAP-Rule" id="MF_01023"/>
    </source>
</evidence>
<dbReference type="PROSITE" id="PS00599">
    <property type="entry name" value="AA_TRANSFER_CLASS_2"/>
    <property type="match status" value="1"/>
</dbReference>
<feature type="region of interest" description="Disordered" evidence="7">
    <location>
        <begin position="11"/>
        <end position="31"/>
    </location>
</feature>
<dbReference type="InterPro" id="IPR015422">
    <property type="entry name" value="PyrdxlP-dep_Trfase_small"/>
</dbReference>
<dbReference type="EC" id="2.6.1.9" evidence="6"/>